<name>A0A2S1CWQ5_9REOV</name>
<dbReference type="Proteomes" id="UP000247053">
    <property type="component" value="Genome"/>
</dbReference>
<dbReference type="Gene3D" id="2.10.25.20">
    <property type="entry name" value="reovirus attachment protein sigma1, domain 1"/>
    <property type="match status" value="1"/>
</dbReference>
<dbReference type="SUPFAM" id="SSF90257">
    <property type="entry name" value="Myosin rod fragments"/>
    <property type="match status" value="1"/>
</dbReference>
<protein>
    <submittedName>
        <fullName evidence="3">Sigma C</fullName>
    </submittedName>
</protein>
<feature type="domain" description="Reovirus sigma C capsid protein triple beta spiral" evidence="2">
    <location>
        <begin position="155"/>
        <end position="194"/>
    </location>
</feature>
<dbReference type="InterPro" id="IPR041345">
    <property type="entry name" value="Reo_sigmaC_M"/>
</dbReference>
<evidence type="ECO:0000313" key="3">
    <source>
        <dbReference type="EMBL" id="AWD39661.1"/>
    </source>
</evidence>
<dbReference type="Pfam" id="PF17750">
    <property type="entry name" value="Reo_sigmaC_M"/>
    <property type="match status" value="1"/>
</dbReference>
<feature type="domain" description="Reovirus sigma C capsid protein C-terminal" evidence="1">
    <location>
        <begin position="197"/>
        <end position="326"/>
    </location>
</feature>
<sequence length="326" mass="35247">MAGLNPSQRREVVGLILSLTSSATTNCGDLTTIHERLLKLDSSVESLTISVGTLSRRLSKLEVDLQNVDSSIQQLTSSVTTLFEESRQLRSAVSDNTASISNVSTMVSDQQQLLTDLQTSLNANVTDITNLKGSVTTLSLTVADLEKRLKVVESGSSSSLEFTSPLSLTDGVVSLNMDPYFCSDSHALTSYSSDAQLMQFQWLARGDDGSSGSVEMLVNAHCHGRRTDYMMSTTENLTVTGNSTSLVFSLDYITKPPSDMSRLVPRAGFQVASFPVDVSFTRDAATHAYQVYGTFTSPRIFKITFLTGGTGTANLRFLTVRTGIDT</sequence>
<dbReference type="Gene3D" id="2.60.90.40">
    <property type="match status" value="1"/>
</dbReference>
<evidence type="ECO:0000259" key="2">
    <source>
        <dbReference type="Pfam" id="PF17750"/>
    </source>
</evidence>
<dbReference type="EMBL" id="MF686704">
    <property type="protein sequence ID" value="AWD39661.1"/>
    <property type="molecule type" value="Genomic_RNA"/>
</dbReference>
<dbReference type="Gene3D" id="1.20.5.170">
    <property type="match status" value="1"/>
</dbReference>
<dbReference type="InterPro" id="IPR007662">
    <property type="entry name" value="SigmaC_C"/>
</dbReference>
<dbReference type="SMR" id="A0A2S1CWQ5"/>
<accession>A0A2S1CWQ5</accession>
<proteinExistence type="predicted"/>
<evidence type="ECO:0000259" key="1">
    <source>
        <dbReference type="Pfam" id="PF04582"/>
    </source>
</evidence>
<reference evidence="3" key="1">
    <citation type="submission" date="2017-08" db="EMBL/GenBank/DDBJ databases">
        <title>Isolation and Genomic Characterization of a Novel Avian Orthoreovirus in Korea, 2014.</title>
        <authorList>
            <person name="Noh J.-Y."/>
            <person name="Lee D.-H."/>
            <person name="Lim T.-H."/>
            <person name="Lee J.-H."/>
            <person name="Day M.J."/>
            <person name="Song C.-S."/>
        </authorList>
    </citation>
    <scope>NUCLEOTIDE SEQUENCE [LARGE SCALE GENOMIC DNA]</scope>
    <source>
        <strain evidence="3">K738/14</strain>
    </source>
</reference>
<organism evidence="3">
    <name type="scientific">Avian orthoreovirus</name>
    <dbReference type="NCBI Taxonomy" id="38170"/>
    <lineage>
        <taxon>Viruses</taxon>
        <taxon>Riboviria</taxon>
        <taxon>Orthornavirae</taxon>
        <taxon>Duplornaviricota</taxon>
        <taxon>Resentoviricetes</taxon>
        <taxon>Reovirales</taxon>
        <taxon>Spinareoviridae</taxon>
        <taxon>Orthoreovirus</taxon>
        <taxon>Orthoreovirus avis</taxon>
    </lineage>
</organism>
<dbReference type="Pfam" id="PF04582">
    <property type="entry name" value="Reo_sigmaC"/>
    <property type="match status" value="1"/>
</dbReference>